<protein>
    <submittedName>
        <fullName evidence="1">Uncharacterized protein</fullName>
    </submittedName>
</protein>
<dbReference type="Proteomes" id="UP000664032">
    <property type="component" value="Unassembled WGS sequence"/>
</dbReference>
<organism evidence="1 2">
    <name type="scientific">Psilocybe cubensis</name>
    <name type="common">Psychedelic mushroom</name>
    <name type="synonym">Stropharia cubensis</name>
    <dbReference type="NCBI Taxonomy" id="181762"/>
    <lineage>
        <taxon>Eukaryota</taxon>
        <taxon>Fungi</taxon>
        <taxon>Dikarya</taxon>
        <taxon>Basidiomycota</taxon>
        <taxon>Agaricomycotina</taxon>
        <taxon>Agaricomycetes</taxon>
        <taxon>Agaricomycetidae</taxon>
        <taxon>Agaricales</taxon>
        <taxon>Agaricineae</taxon>
        <taxon>Strophariaceae</taxon>
        <taxon>Psilocybe</taxon>
    </lineage>
</organism>
<evidence type="ECO:0000313" key="2">
    <source>
        <dbReference type="Proteomes" id="UP000664032"/>
    </source>
</evidence>
<name>A0ACB8H284_PSICU</name>
<dbReference type="EMBL" id="JAFIQS020000005">
    <property type="protein sequence ID" value="KAH9482018.1"/>
    <property type="molecule type" value="Genomic_DNA"/>
</dbReference>
<proteinExistence type="predicted"/>
<evidence type="ECO:0000313" key="1">
    <source>
        <dbReference type="EMBL" id="KAH9482018.1"/>
    </source>
</evidence>
<keyword evidence="2" id="KW-1185">Reference proteome</keyword>
<gene>
    <name evidence="1" type="ORF">JR316_0006548</name>
</gene>
<sequence length="513" mass="56196">MRSAVTQAQATADIIDTSIAIYTAYRKGETLHTIFIPPTINHTNRQSPIHSRGHTMPTTQLSASFIEHNSVPTHYVHPYIFTHESDETGDVYVWSSNDNSLYATLEEPMADPKAHHLLPNDYLLSLTTATENHALSEILIHKLPDGVLVDRMTLGPLDSSGSDGNSKFLCVYEGNIAVWRNKDASDGSGFVEIYTLSADGKLVLSETLLPRQDCPSFESDALPGKYFPPSALFTINNEIITVNASKRSFPNCIDVIRFTSSTNASRQKSLTFDFLTTELPTPNADMQSSLSGHVYLTTHKAVILAHNEFPFESSGTNPVTAVRCLDVDTLELKWSTSLPCDTCKLRYIPQLDVIVSLGNAITSLKDEDGTLLGSKSHLSIVALDPATGDIRASHILGGPERPCGNVHWEEMAGVCCDVTPAGDSITVIHGDGQMAVIPVKELLGLAPAEFLKNDKKLKTIAAPDIEPSTPSTDEQRKNLKNGRWRWVMKGFVGDNTVFVHLMRHKGFVALTLE</sequence>
<accession>A0ACB8H284</accession>
<comment type="caution">
    <text evidence="1">The sequence shown here is derived from an EMBL/GenBank/DDBJ whole genome shotgun (WGS) entry which is preliminary data.</text>
</comment>
<reference evidence="1" key="1">
    <citation type="submission" date="2021-10" db="EMBL/GenBank/DDBJ databases">
        <title>Psilocybe cubensis genome.</title>
        <authorList>
            <person name="Mckernan K.J."/>
            <person name="Crawford S."/>
            <person name="Trippe A."/>
            <person name="Kane L.T."/>
            <person name="Mclaughlin S."/>
        </authorList>
    </citation>
    <scope>NUCLEOTIDE SEQUENCE</scope>
    <source>
        <strain evidence="1">MGC-MH-2018</strain>
    </source>
</reference>